<comment type="caution">
    <text evidence="1">The sequence shown here is derived from an EMBL/GenBank/DDBJ whole genome shotgun (WGS) entry which is preliminary data.</text>
</comment>
<proteinExistence type="predicted"/>
<name>A0A8H4LP62_9HYPO</name>
<gene>
    <name evidence="1" type="ORF">FALBO_1367</name>
</gene>
<protein>
    <submittedName>
        <fullName evidence="1">Uncharacterized protein</fullName>
    </submittedName>
</protein>
<evidence type="ECO:0000313" key="1">
    <source>
        <dbReference type="EMBL" id="KAF4471716.1"/>
    </source>
</evidence>
<organism evidence="1 2">
    <name type="scientific">Fusarium albosuccineum</name>
    <dbReference type="NCBI Taxonomy" id="1237068"/>
    <lineage>
        <taxon>Eukaryota</taxon>
        <taxon>Fungi</taxon>
        <taxon>Dikarya</taxon>
        <taxon>Ascomycota</taxon>
        <taxon>Pezizomycotina</taxon>
        <taxon>Sordariomycetes</taxon>
        <taxon>Hypocreomycetidae</taxon>
        <taxon>Hypocreales</taxon>
        <taxon>Nectriaceae</taxon>
        <taxon>Fusarium</taxon>
        <taxon>Fusarium decemcellulare species complex</taxon>
    </lineage>
</organism>
<keyword evidence="2" id="KW-1185">Reference proteome</keyword>
<dbReference type="AlphaFoldDB" id="A0A8H4LP62"/>
<dbReference type="OrthoDB" id="3538597at2759"/>
<reference evidence="1 2" key="1">
    <citation type="submission" date="2020-01" db="EMBL/GenBank/DDBJ databases">
        <title>Identification and distribution of gene clusters putatively required for synthesis of sphingolipid metabolism inhibitors in phylogenetically diverse species of the filamentous fungus Fusarium.</title>
        <authorList>
            <person name="Kim H.-S."/>
            <person name="Busman M."/>
            <person name="Brown D.W."/>
            <person name="Divon H."/>
            <person name="Uhlig S."/>
            <person name="Proctor R.H."/>
        </authorList>
    </citation>
    <scope>NUCLEOTIDE SEQUENCE [LARGE SCALE GENOMIC DNA]</scope>
    <source>
        <strain evidence="1 2">NRRL 20459</strain>
    </source>
</reference>
<dbReference type="EMBL" id="JAADYS010000174">
    <property type="protein sequence ID" value="KAF4471716.1"/>
    <property type="molecule type" value="Genomic_DNA"/>
</dbReference>
<sequence>MTKRVWKIIEVWRGSIKTRDGALQLLLLISYIFDWARDVYYENIMRHLRVLASGENDAATILYADTDVFSTRQYVERGPFILDADEDLDLSRSYEQQYVKEPRSNDILLRHASYVESRFCCLFITPDNFQTLLDSISGTTSGELSPIVDSLLTSLWIDVDTVSAMELQWTGNTRLQAAAYTPGTKFRTVISCTTYLATDWRIVRELYAVVVNENAWARMLQLMGSSSPEEPPPKEPGQISKDALVLIMKRLRAGSPAGVLLDAIQRRCLKIHNYERSFVDDYDDGDLRQGIHEMYKSFKKKASSNPRNIF</sequence>
<evidence type="ECO:0000313" key="2">
    <source>
        <dbReference type="Proteomes" id="UP000554235"/>
    </source>
</evidence>
<accession>A0A8H4LP62</accession>
<dbReference type="Proteomes" id="UP000554235">
    <property type="component" value="Unassembled WGS sequence"/>
</dbReference>